<comment type="pathway">
    <text evidence="2">Cofactor biosynthesis; coenzyme F0 biosynthesis.</text>
</comment>
<dbReference type="InterPro" id="IPR006638">
    <property type="entry name" value="Elp3/MiaA/NifB-like_rSAM"/>
</dbReference>
<dbReference type="EMBL" id="VBAN01000294">
    <property type="protein sequence ID" value="TMI79881.1"/>
    <property type="molecule type" value="Genomic_DNA"/>
</dbReference>
<evidence type="ECO:0000256" key="6">
    <source>
        <dbReference type="ARBA" id="ARBA00022723"/>
    </source>
</evidence>
<dbReference type="SFLD" id="SFLDG01388">
    <property type="entry name" value="7_8-didemethyl-8-hydroxy-5-dea"/>
    <property type="match status" value="1"/>
</dbReference>
<dbReference type="PANTHER" id="PTHR43076:SF15">
    <property type="entry name" value="7,8-DIDEMETHYL-8-HYDROXY-5-DEAZARIBOFLAVIN SYNTHASE"/>
    <property type="match status" value="1"/>
</dbReference>
<sequence>MRRGRELMGVSMSPPSLPDSGLDPVRIAHTPAVAAALERALSGGALSREETALVIECPDEDVAAICAAARMLRDRGKGRTVTFSPKVFIPLTRLCRDVCGYCTFRTDPRSDPHLYLTPEQVLAVAKAGERLGCREALFTLGERPEQRFPEARAWLARRGHRSTLSYLREMAALVLRETALWPHLNPGTMTRAEMGELREVSASMGLMLENVSERLCRPGGPHEHAPSKHPRARIRTLEAAGALRVPFTTGLLIGIGETRAERVETLLAIRDAHARWGHVQEVIIQNFRAKPATPMASAPEPGALEVQRTAAVARLVLGPAANIQVPPNLTARGFEVYLEAGINDWGGISPLTIDYVNPEAPWPQISMLRAQTEAAGQILRPRLPVYPEYLLDRTEFIAPALRDRLRSAADPEGYVKGGFPRHEVASA</sequence>
<evidence type="ECO:0000256" key="5">
    <source>
        <dbReference type="ARBA" id="ARBA00022691"/>
    </source>
</evidence>
<comment type="catalytic activity">
    <reaction evidence="10">
        <text>5-amino-5-(4-hydroxybenzyl)-6-(D-ribitylimino)-5,6-dihydrouracil + S-adenosyl-L-methionine = 7,8-didemethyl-8-hydroxy-5-deazariboflavin + 5'-deoxyadenosine + L-methionine + NH4(+) + H(+)</text>
        <dbReference type="Rhea" id="RHEA:55204"/>
        <dbReference type="ChEBI" id="CHEBI:15378"/>
        <dbReference type="ChEBI" id="CHEBI:17319"/>
        <dbReference type="ChEBI" id="CHEBI:28938"/>
        <dbReference type="ChEBI" id="CHEBI:57844"/>
        <dbReference type="ChEBI" id="CHEBI:59789"/>
        <dbReference type="ChEBI" id="CHEBI:59904"/>
        <dbReference type="ChEBI" id="CHEBI:85936"/>
        <dbReference type="EC" id="4.3.1.32"/>
    </reaction>
</comment>
<dbReference type="PANTHER" id="PTHR43076">
    <property type="entry name" value="FO SYNTHASE (COFH)"/>
    <property type="match status" value="1"/>
</dbReference>
<dbReference type="PROSITE" id="PS51918">
    <property type="entry name" value="RADICAL_SAM"/>
    <property type="match status" value="1"/>
</dbReference>
<evidence type="ECO:0000313" key="13">
    <source>
        <dbReference type="Proteomes" id="UP000318093"/>
    </source>
</evidence>
<keyword evidence="7" id="KW-0408">Iron</keyword>
<dbReference type="Pfam" id="PF04055">
    <property type="entry name" value="Radical_SAM"/>
    <property type="match status" value="1"/>
</dbReference>
<dbReference type="EC" id="4.3.1.32" evidence="3"/>
<dbReference type="SMART" id="SM00729">
    <property type="entry name" value="Elp3"/>
    <property type="match status" value="1"/>
</dbReference>
<evidence type="ECO:0000256" key="4">
    <source>
        <dbReference type="ARBA" id="ARBA00022485"/>
    </source>
</evidence>
<dbReference type="GO" id="GO:0016765">
    <property type="term" value="F:transferase activity, transferring alkyl or aryl (other than methyl) groups"/>
    <property type="evidence" value="ECO:0007669"/>
    <property type="project" value="InterPro"/>
</dbReference>
<dbReference type="NCBIfam" id="TIGR03550">
    <property type="entry name" value="F420_cofG"/>
    <property type="match status" value="1"/>
</dbReference>
<comment type="cofactor">
    <cofactor evidence="1">
        <name>[4Fe-4S] cluster</name>
        <dbReference type="ChEBI" id="CHEBI:49883"/>
    </cofactor>
</comment>
<feature type="domain" description="Radical SAM core" evidence="11">
    <location>
        <begin position="81"/>
        <end position="326"/>
    </location>
</feature>
<evidence type="ECO:0000256" key="3">
    <source>
        <dbReference type="ARBA" id="ARBA00012126"/>
    </source>
</evidence>
<evidence type="ECO:0000256" key="9">
    <source>
        <dbReference type="ARBA" id="ARBA00023239"/>
    </source>
</evidence>
<proteinExistence type="inferred from homology"/>
<dbReference type="Gene3D" id="3.20.20.70">
    <property type="entry name" value="Aldolase class I"/>
    <property type="match status" value="1"/>
</dbReference>
<keyword evidence="4" id="KW-0004">4Fe-4S</keyword>
<evidence type="ECO:0000313" key="12">
    <source>
        <dbReference type="EMBL" id="TMI79881.1"/>
    </source>
</evidence>
<dbReference type="GO" id="GO:0044689">
    <property type="term" value="F:7,8-didemethyl-8-hydroxy-5-deazariboflavin synthase activity"/>
    <property type="evidence" value="ECO:0007669"/>
    <property type="project" value="UniProtKB-EC"/>
</dbReference>
<evidence type="ECO:0000256" key="7">
    <source>
        <dbReference type="ARBA" id="ARBA00023004"/>
    </source>
</evidence>
<keyword evidence="9" id="KW-0456">Lyase</keyword>
<dbReference type="UniPathway" id="UPA00072"/>
<accession>A0A537J8K1</accession>
<organism evidence="12 13">
    <name type="scientific">Candidatus Segetimicrobium genomatis</name>
    <dbReference type="NCBI Taxonomy" id="2569760"/>
    <lineage>
        <taxon>Bacteria</taxon>
        <taxon>Bacillati</taxon>
        <taxon>Candidatus Sysuimicrobiota</taxon>
        <taxon>Candidatus Sysuimicrobiia</taxon>
        <taxon>Candidatus Sysuimicrobiales</taxon>
        <taxon>Candidatus Segetimicrobiaceae</taxon>
        <taxon>Candidatus Segetimicrobium</taxon>
    </lineage>
</organism>
<evidence type="ECO:0000256" key="2">
    <source>
        <dbReference type="ARBA" id="ARBA00004712"/>
    </source>
</evidence>
<dbReference type="InterPro" id="IPR058240">
    <property type="entry name" value="rSAM_sf"/>
</dbReference>
<dbReference type="GO" id="GO:0046872">
    <property type="term" value="F:metal ion binding"/>
    <property type="evidence" value="ECO:0007669"/>
    <property type="project" value="UniProtKB-KW"/>
</dbReference>
<dbReference type="HAMAP" id="MF_01611">
    <property type="entry name" value="FO_synth_sub1"/>
    <property type="match status" value="1"/>
</dbReference>
<keyword evidence="8" id="KW-0411">Iron-sulfur</keyword>
<dbReference type="CDD" id="cd01335">
    <property type="entry name" value="Radical_SAM"/>
    <property type="match status" value="1"/>
</dbReference>
<dbReference type="SUPFAM" id="SSF102114">
    <property type="entry name" value="Radical SAM enzymes"/>
    <property type="match status" value="1"/>
</dbReference>
<dbReference type="SFLD" id="SFLDS00029">
    <property type="entry name" value="Radical_SAM"/>
    <property type="match status" value="1"/>
</dbReference>
<dbReference type="GO" id="GO:0051539">
    <property type="term" value="F:4 iron, 4 sulfur cluster binding"/>
    <property type="evidence" value="ECO:0007669"/>
    <property type="project" value="UniProtKB-KW"/>
</dbReference>
<keyword evidence="5" id="KW-0949">S-adenosyl-L-methionine</keyword>
<dbReference type="AlphaFoldDB" id="A0A537J8K1"/>
<gene>
    <name evidence="12" type="primary">cofG</name>
    <name evidence="12" type="ORF">E6H03_09415</name>
</gene>
<evidence type="ECO:0000256" key="10">
    <source>
        <dbReference type="ARBA" id="ARBA00048974"/>
    </source>
</evidence>
<protein>
    <recommendedName>
        <fullName evidence="3">7,8-didemethyl-8-hydroxy-5-deazariboflavin synthase</fullName>
        <ecNumber evidence="3">4.3.1.32</ecNumber>
    </recommendedName>
</protein>
<dbReference type="Proteomes" id="UP000318093">
    <property type="component" value="Unassembled WGS sequence"/>
</dbReference>
<dbReference type="InterPro" id="IPR034405">
    <property type="entry name" value="F420"/>
</dbReference>
<comment type="caution">
    <text evidence="12">The sequence shown here is derived from an EMBL/GenBank/DDBJ whole genome shotgun (WGS) entry which is preliminary data.</text>
</comment>
<reference evidence="12 13" key="1">
    <citation type="journal article" date="2019" name="Nat. Microbiol.">
        <title>Mediterranean grassland soil C-N compound turnover is dependent on rainfall and depth, and is mediated by genomically divergent microorganisms.</title>
        <authorList>
            <person name="Diamond S."/>
            <person name="Andeer P.F."/>
            <person name="Li Z."/>
            <person name="Crits-Christoph A."/>
            <person name="Burstein D."/>
            <person name="Anantharaman K."/>
            <person name="Lane K.R."/>
            <person name="Thomas B.C."/>
            <person name="Pan C."/>
            <person name="Northen T.R."/>
            <person name="Banfield J.F."/>
        </authorList>
    </citation>
    <scope>NUCLEOTIDE SEQUENCE [LARGE SCALE GENOMIC DNA]</scope>
    <source>
        <strain evidence="12">NP_6</strain>
    </source>
</reference>
<dbReference type="InterPro" id="IPR013785">
    <property type="entry name" value="Aldolase_TIM"/>
</dbReference>
<evidence type="ECO:0000256" key="1">
    <source>
        <dbReference type="ARBA" id="ARBA00001966"/>
    </source>
</evidence>
<keyword evidence="6" id="KW-0479">Metal-binding</keyword>
<name>A0A537J8K1_9BACT</name>
<evidence type="ECO:0000259" key="11">
    <source>
        <dbReference type="PROSITE" id="PS51918"/>
    </source>
</evidence>
<dbReference type="InterPro" id="IPR007197">
    <property type="entry name" value="rSAM"/>
</dbReference>
<evidence type="ECO:0000256" key="8">
    <source>
        <dbReference type="ARBA" id="ARBA00023014"/>
    </source>
</evidence>
<dbReference type="SFLD" id="SFLDG01064">
    <property type="entry name" value="F420__menaquinone_cofactor_bio"/>
    <property type="match status" value="1"/>
</dbReference>
<dbReference type="NCBIfam" id="NF004884">
    <property type="entry name" value="PRK06245.1"/>
    <property type="match status" value="1"/>
</dbReference>
<dbReference type="InterPro" id="IPR019939">
    <property type="entry name" value="CofG_family"/>
</dbReference>
<dbReference type="SFLD" id="SFLDF00294">
    <property type="entry name" value="7_8-didemethyl-8-hydroxy-5-dea"/>
    <property type="match status" value="1"/>
</dbReference>